<dbReference type="GO" id="GO:0003700">
    <property type="term" value="F:DNA-binding transcription factor activity"/>
    <property type="evidence" value="ECO:0007669"/>
    <property type="project" value="TreeGrafter"/>
</dbReference>
<proteinExistence type="predicted"/>
<organism evidence="4 5">
    <name type="scientific">Saccharopolyspora montiporae</name>
    <dbReference type="NCBI Taxonomy" id="2781240"/>
    <lineage>
        <taxon>Bacteria</taxon>
        <taxon>Bacillati</taxon>
        <taxon>Actinomycetota</taxon>
        <taxon>Actinomycetes</taxon>
        <taxon>Pseudonocardiales</taxon>
        <taxon>Pseudonocardiaceae</taxon>
        <taxon>Saccharopolyspora</taxon>
    </lineage>
</organism>
<dbReference type="EMBL" id="JADEYC010000027">
    <property type="protein sequence ID" value="MBE9375908.1"/>
    <property type="molecule type" value="Genomic_DNA"/>
</dbReference>
<name>A0A929G2L0_9PSEU</name>
<dbReference type="GO" id="GO:0000976">
    <property type="term" value="F:transcription cis-regulatory region binding"/>
    <property type="evidence" value="ECO:0007669"/>
    <property type="project" value="TreeGrafter"/>
</dbReference>
<dbReference type="PANTHER" id="PTHR30055">
    <property type="entry name" value="HTH-TYPE TRANSCRIPTIONAL REGULATOR RUTR"/>
    <property type="match status" value="1"/>
</dbReference>
<dbReference type="Gene3D" id="1.10.357.10">
    <property type="entry name" value="Tetracycline Repressor, domain 2"/>
    <property type="match status" value="1"/>
</dbReference>
<keyword evidence="1 2" id="KW-0238">DNA-binding</keyword>
<evidence type="ECO:0000256" key="1">
    <source>
        <dbReference type="ARBA" id="ARBA00023125"/>
    </source>
</evidence>
<dbReference type="InterPro" id="IPR050109">
    <property type="entry name" value="HTH-type_TetR-like_transc_reg"/>
</dbReference>
<feature type="domain" description="HTH tetR-type" evidence="3">
    <location>
        <begin position="19"/>
        <end position="78"/>
    </location>
</feature>
<keyword evidence="5" id="KW-1185">Reference proteome</keyword>
<evidence type="ECO:0000259" key="3">
    <source>
        <dbReference type="PROSITE" id="PS50977"/>
    </source>
</evidence>
<dbReference type="PROSITE" id="PS50977">
    <property type="entry name" value="HTH_TETR_2"/>
    <property type="match status" value="1"/>
</dbReference>
<dbReference type="AlphaFoldDB" id="A0A929G2L0"/>
<accession>A0A929G2L0</accession>
<evidence type="ECO:0000256" key="2">
    <source>
        <dbReference type="PROSITE-ProRule" id="PRU00335"/>
    </source>
</evidence>
<dbReference type="RefSeq" id="WP_193929350.1">
    <property type="nucleotide sequence ID" value="NZ_JADEYC010000027.1"/>
</dbReference>
<evidence type="ECO:0000313" key="4">
    <source>
        <dbReference type="EMBL" id="MBE9375908.1"/>
    </source>
</evidence>
<dbReference type="PANTHER" id="PTHR30055:SF160">
    <property type="entry name" value="TRANSCRIPTIONAL REGULATORY PROTEIN (PROBABLY ASNC-FAMILY)-RELATED"/>
    <property type="match status" value="1"/>
</dbReference>
<dbReference type="SUPFAM" id="SSF48498">
    <property type="entry name" value="Tetracyclin repressor-like, C-terminal domain"/>
    <property type="match status" value="1"/>
</dbReference>
<dbReference type="Proteomes" id="UP000598360">
    <property type="component" value="Unassembled WGS sequence"/>
</dbReference>
<protein>
    <submittedName>
        <fullName evidence="4">TetR/AcrR family transcriptional regulator</fullName>
    </submittedName>
</protein>
<dbReference type="Pfam" id="PF00440">
    <property type="entry name" value="TetR_N"/>
    <property type="match status" value="1"/>
</dbReference>
<comment type="caution">
    <text evidence="4">The sequence shown here is derived from an EMBL/GenBank/DDBJ whole genome shotgun (WGS) entry which is preliminary data.</text>
</comment>
<dbReference type="InterPro" id="IPR001647">
    <property type="entry name" value="HTH_TetR"/>
</dbReference>
<evidence type="ECO:0000313" key="5">
    <source>
        <dbReference type="Proteomes" id="UP000598360"/>
    </source>
</evidence>
<sequence>MLETTSGDGRTTRWDAHKAQRREDVLDAAVAAIEQDGPGVGVRRIAEEAGLPRSVVYRHFADRADLDERVRQRVVDALMTELAPTLRPDGTPEEAIRRAVDAYLGWIERHPRLHAFLGAGSGRPGPDSSRAVSGTKSVIAATVADLFTRLVRASGADTLLAGPLASGLVGLVDASVNRWLGDREGGLSAGELADYLTRSAWLVLDGNLRALGVELDPRTPVGDLLEG</sequence>
<dbReference type="PRINTS" id="PR00455">
    <property type="entry name" value="HTHTETR"/>
</dbReference>
<feature type="DNA-binding region" description="H-T-H motif" evidence="2">
    <location>
        <begin position="41"/>
        <end position="60"/>
    </location>
</feature>
<dbReference type="SUPFAM" id="SSF46689">
    <property type="entry name" value="Homeodomain-like"/>
    <property type="match status" value="1"/>
</dbReference>
<dbReference type="InterPro" id="IPR036271">
    <property type="entry name" value="Tet_transcr_reg_TetR-rel_C_sf"/>
</dbReference>
<gene>
    <name evidence="4" type="ORF">IQ251_15765</name>
</gene>
<dbReference type="InterPro" id="IPR009057">
    <property type="entry name" value="Homeodomain-like_sf"/>
</dbReference>
<reference evidence="4" key="1">
    <citation type="submission" date="2020-10" db="EMBL/GenBank/DDBJ databases">
        <title>Diversity and distribution of actinomycetes associated with coral in the coast of Hainan.</title>
        <authorList>
            <person name="Li F."/>
        </authorList>
    </citation>
    <scope>NUCLEOTIDE SEQUENCE</scope>
    <source>
        <strain evidence="4">HNM0983</strain>
    </source>
</reference>